<name>A0A857EYA4_9GAMM</name>
<proteinExistence type="predicted"/>
<dbReference type="EMBL" id="CP043727">
    <property type="protein sequence ID" value="QHB31954.1"/>
    <property type="molecule type" value="Genomic_DNA"/>
</dbReference>
<evidence type="ECO:0000313" key="2">
    <source>
        <dbReference type="Proteomes" id="UP000464402"/>
    </source>
</evidence>
<dbReference type="KEGG" id="yca:F0T03_07135"/>
<protein>
    <submittedName>
        <fullName evidence="1">Uncharacterized protein</fullName>
    </submittedName>
</protein>
<sequence length="76" mass="9255">MCSLLQWQRVVNKLFMKYYGIDLNDTAFCDINYARRYWSDCVLPYQAVNEWTYKYDLRRLDSIERPLNESDESSIQ</sequence>
<reference evidence="2" key="1">
    <citation type="submission" date="2019-09" db="EMBL/GenBank/DDBJ databases">
        <title>Yersinia canariae sp. nov., isolated from a human yersiniosis case.</title>
        <authorList>
            <person name="Nguyen S.V."/>
            <person name="Greig D."/>
            <person name="Hurley D."/>
            <person name="Cao Y."/>
            <person name="McCabe E."/>
            <person name="Mitchell M."/>
            <person name="Jenkins C."/>
            <person name="Fanning S."/>
        </authorList>
    </citation>
    <scope>NUCLEOTIDE SEQUENCE [LARGE SCALE GENOMIC DNA]</scope>
    <source>
        <strain evidence="2">NCTC 14382</strain>
    </source>
</reference>
<dbReference type="Pfam" id="PF06755">
    <property type="entry name" value="CbtA_toxin"/>
    <property type="match status" value="1"/>
</dbReference>
<dbReference type="AlphaFoldDB" id="A0A857EYA4"/>
<evidence type="ECO:0000313" key="1">
    <source>
        <dbReference type="EMBL" id="QHB31954.1"/>
    </source>
</evidence>
<dbReference type="InterPro" id="IPR009610">
    <property type="entry name" value="CbtA_toxin"/>
</dbReference>
<organism evidence="1 2">
    <name type="scientific">Yersinia canariae</name>
    <dbReference type="NCBI Taxonomy" id="2607663"/>
    <lineage>
        <taxon>Bacteria</taxon>
        <taxon>Pseudomonadati</taxon>
        <taxon>Pseudomonadota</taxon>
        <taxon>Gammaproteobacteria</taxon>
        <taxon>Enterobacterales</taxon>
        <taxon>Yersiniaceae</taxon>
        <taxon>Yersinia</taxon>
    </lineage>
</organism>
<dbReference type="Proteomes" id="UP000464402">
    <property type="component" value="Chromosome"/>
</dbReference>
<gene>
    <name evidence="1" type="ORF">F0T03_07135</name>
</gene>
<dbReference type="RefSeq" id="WP_159677569.1">
    <property type="nucleotide sequence ID" value="NZ_CP043727.1"/>
</dbReference>
<keyword evidence="2" id="KW-1185">Reference proteome</keyword>
<accession>A0A857EYA4</accession>